<accession>A0A0H5QUJ6</accession>
<dbReference type="EMBL" id="HACM01005241">
    <property type="protein sequence ID" value="CRZ05683.1"/>
    <property type="molecule type" value="Transcribed_RNA"/>
</dbReference>
<evidence type="ECO:0000313" key="1">
    <source>
        <dbReference type="EMBL" id="CRZ05683.1"/>
    </source>
</evidence>
<organism evidence="1">
    <name type="scientific">Spongospora subterranea</name>
    <dbReference type="NCBI Taxonomy" id="70186"/>
    <lineage>
        <taxon>Eukaryota</taxon>
        <taxon>Sar</taxon>
        <taxon>Rhizaria</taxon>
        <taxon>Endomyxa</taxon>
        <taxon>Phytomyxea</taxon>
        <taxon>Plasmodiophorida</taxon>
        <taxon>Plasmodiophoridae</taxon>
        <taxon>Spongospora</taxon>
    </lineage>
</organism>
<dbReference type="AlphaFoldDB" id="A0A0H5QUJ6"/>
<proteinExistence type="predicted"/>
<name>A0A0H5QUJ6_9EUKA</name>
<feature type="non-terminal residue" evidence="1">
    <location>
        <position position="1"/>
    </location>
</feature>
<protein>
    <submittedName>
        <fullName evidence="1">Uncharacterized protein</fullName>
    </submittedName>
</protein>
<reference evidence="1" key="1">
    <citation type="submission" date="2015-04" db="EMBL/GenBank/DDBJ databases">
        <title>The genome sequence of the plant pathogenic Rhizarian Plasmodiophora brassicae reveals insights in its biotrophic life cycle and the origin of chitin synthesis.</title>
        <authorList>
            <person name="Schwelm A."/>
            <person name="Fogelqvist J."/>
            <person name="Knaust A."/>
            <person name="Julke S."/>
            <person name="Lilja T."/>
            <person name="Dhandapani V."/>
            <person name="Bonilla-Rosso G."/>
            <person name="Karlsson M."/>
            <person name="Shevchenko A."/>
            <person name="Choi S.R."/>
            <person name="Kim H.G."/>
            <person name="Park J.Y."/>
            <person name="Lim Y.P."/>
            <person name="Ludwig-Muller J."/>
            <person name="Dixelius C."/>
        </authorList>
    </citation>
    <scope>NUCLEOTIDE SEQUENCE</scope>
    <source>
        <tissue evidence="1">Potato root galls</tissue>
    </source>
</reference>
<sequence>QQTRIPDPCAFSSSSTLICQSSSSREPNSSRVRFLLPHVSISNNSHSFLCNSRPPRSFHPNFGGFRLKTRTNNDFERKIEFGNLWENSELAPVPIRSSSKM</sequence>